<proteinExistence type="predicted"/>
<keyword evidence="2" id="KW-1185">Reference proteome</keyword>
<dbReference type="EMBL" id="KN838760">
    <property type="protein sequence ID" value="KIJ95323.1"/>
    <property type="molecule type" value="Genomic_DNA"/>
</dbReference>
<evidence type="ECO:0000313" key="1">
    <source>
        <dbReference type="EMBL" id="KIJ95323.1"/>
    </source>
</evidence>
<name>A0A0C9X250_9AGAR</name>
<reference evidence="2" key="2">
    <citation type="submission" date="2015-01" db="EMBL/GenBank/DDBJ databases">
        <title>Evolutionary Origins and Diversification of the Mycorrhizal Mutualists.</title>
        <authorList>
            <consortium name="DOE Joint Genome Institute"/>
            <consortium name="Mycorrhizal Genomics Consortium"/>
            <person name="Kohler A."/>
            <person name="Kuo A."/>
            <person name="Nagy L.G."/>
            <person name="Floudas D."/>
            <person name="Copeland A."/>
            <person name="Barry K.W."/>
            <person name="Cichocki N."/>
            <person name="Veneault-Fourrey C."/>
            <person name="LaButti K."/>
            <person name="Lindquist E.A."/>
            <person name="Lipzen A."/>
            <person name="Lundell T."/>
            <person name="Morin E."/>
            <person name="Murat C."/>
            <person name="Riley R."/>
            <person name="Ohm R."/>
            <person name="Sun H."/>
            <person name="Tunlid A."/>
            <person name="Henrissat B."/>
            <person name="Grigoriev I.V."/>
            <person name="Hibbett D.S."/>
            <person name="Martin F."/>
        </authorList>
    </citation>
    <scope>NUCLEOTIDE SEQUENCE [LARGE SCALE GENOMIC DNA]</scope>
    <source>
        <strain evidence="2">LaAM-08-1</strain>
    </source>
</reference>
<dbReference type="AlphaFoldDB" id="A0A0C9X250"/>
<gene>
    <name evidence="1" type="ORF">K443DRAFT_683102</name>
</gene>
<organism evidence="1 2">
    <name type="scientific">Laccaria amethystina LaAM-08-1</name>
    <dbReference type="NCBI Taxonomy" id="1095629"/>
    <lineage>
        <taxon>Eukaryota</taxon>
        <taxon>Fungi</taxon>
        <taxon>Dikarya</taxon>
        <taxon>Basidiomycota</taxon>
        <taxon>Agaricomycotina</taxon>
        <taxon>Agaricomycetes</taxon>
        <taxon>Agaricomycetidae</taxon>
        <taxon>Agaricales</taxon>
        <taxon>Agaricineae</taxon>
        <taxon>Hydnangiaceae</taxon>
        <taxon>Laccaria</taxon>
    </lineage>
</organism>
<dbReference type="OrthoDB" id="3109900at2759"/>
<feature type="non-terminal residue" evidence="1">
    <location>
        <position position="1"/>
    </location>
</feature>
<evidence type="ECO:0000313" key="2">
    <source>
        <dbReference type="Proteomes" id="UP000054477"/>
    </source>
</evidence>
<reference evidence="1 2" key="1">
    <citation type="submission" date="2014-04" db="EMBL/GenBank/DDBJ databases">
        <authorList>
            <consortium name="DOE Joint Genome Institute"/>
            <person name="Kuo A."/>
            <person name="Kohler A."/>
            <person name="Nagy L.G."/>
            <person name="Floudas D."/>
            <person name="Copeland A."/>
            <person name="Barry K.W."/>
            <person name="Cichocki N."/>
            <person name="Veneault-Fourrey C."/>
            <person name="LaButti K."/>
            <person name="Lindquist E.A."/>
            <person name="Lipzen A."/>
            <person name="Lundell T."/>
            <person name="Morin E."/>
            <person name="Murat C."/>
            <person name="Sun H."/>
            <person name="Tunlid A."/>
            <person name="Henrissat B."/>
            <person name="Grigoriev I.V."/>
            <person name="Hibbett D.S."/>
            <person name="Martin F."/>
            <person name="Nordberg H.P."/>
            <person name="Cantor M.N."/>
            <person name="Hua S.X."/>
        </authorList>
    </citation>
    <scope>NUCLEOTIDE SEQUENCE [LARGE SCALE GENOMIC DNA]</scope>
    <source>
        <strain evidence="1 2">LaAM-08-1</strain>
    </source>
</reference>
<dbReference type="Proteomes" id="UP000054477">
    <property type="component" value="Unassembled WGS sequence"/>
</dbReference>
<dbReference type="HOGENOM" id="CLU_3111977_0_0_1"/>
<protein>
    <submittedName>
        <fullName evidence="1">Uncharacterized protein</fullName>
    </submittedName>
</protein>
<sequence>LQTPSFSLLIATTRLAAIVTPANHRHVTAPPSAALAMMTQHDDDDNTLELP</sequence>
<accession>A0A0C9X250</accession>